<feature type="region of interest" description="Disordered" evidence="8">
    <location>
        <begin position="1195"/>
        <end position="1318"/>
    </location>
</feature>
<feature type="region of interest" description="Disordered" evidence="8">
    <location>
        <begin position="1144"/>
        <end position="1183"/>
    </location>
</feature>
<keyword evidence="6" id="KW-0965">Cell junction</keyword>
<evidence type="ECO:0000256" key="2">
    <source>
        <dbReference type="ARBA" id="ARBA00007881"/>
    </source>
</evidence>
<dbReference type="SUPFAM" id="SSF50729">
    <property type="entry name" value="PH domain-like"/>
    <property type="match status" value="1"/>
</dbReference>
<dbReference type="SUPFAM" id="SSF49562">
    <property type="entry name" value="C2 domain (Calcium/lipid-binding domain, CaLB)"/>
    <property type="match status" value="1"/>
</dbReference>
<evidence type="ECO:0000256" key="3">
    <source>
        <dbReference type="ARBA" id="ARBA00022553"/>
    </source>
</evidence>
<dbReference type="InterPro" id="IPR029023">
    <property type="entry name" value="Tensin_phosphatase"/>
</dbReference>
<feature type="region of interest" description="Disordered" evidence="8">
    <location>
        <begin position="743"/>
        <end position="768"/>
    </location>
</feature>
<dbReference type="SMART" id="SM01326">
    <property type="entry name" value="PTEN_C2"/>
    <property type="match status" value="1"/>
</dbReference>
<dbReference type="FunFam" id="2.60.40.1110:FF:000002">
    <property type="entry name" value="tensin-1 isoform X2"/>
    <property type="match status" value="1"/>
</dbReference>
<dbReference type="InterPro" id="IPR000980">
    <property type="entry name" value="SH2"/>
</dbReference>
<gene>
    <name evidence="9" type="primary">LOC101873140</name>
</gene>
<evidence type="ECO:0000256" key="6">
    <source>
        <dbReference type="ARBA" id="ARBA00022949"/>
    </source>
</evidence>
<dbReference type="PROSITE" id="PS51181">
    <property type="entry name" value="PPASE_TENSIN"/>
    <property type="match status" value="1"/>
</dbReference>
<organism evidence="9 10">
    <name type="scientific">Melopsittacus undulatus</name>
    <name type="common">Budgerigar</name>
    <name type="synonym">Psittacus undulatus</name>
    <dbReference type="NCBI Taxonomy" id="13146"/>
    <lineage>
        <taxon>Eukaryota</taxon>
        <taxon>Metazoa</taxon>
        <taxon>Chordata</taxon>
        <taxon>Craniata</taxon>
        <taxon>Vertebrata</taxon>
        <taxon>Euteleostomi</taxon>
        <taxon>Archelosauria</taxon>
        <taxon>Archosauria</taxon>
        <taxon>Dinosauria</taxon>
        <taxon>Saurischia</taxon>
        <taxon>Theropoda</taxon>
        <taxon>Coelurosauria</taxon>
        <taxon>Aves</taxon>
        <taxon>Neognathae</taxon>
        <taxon>Neoaves</taxon>
        <taxon>Telluraves</taxon>
        <taxon>Australaves</taxon>
        <taxon>Psittaciformes</taxon>
        <taxon>Psittaculidae</taxon>
        <taxon>Melopsittacus</taxon>
    </lineage>
</organism>
<evidence type="ECO:0000313" key="10">
    <source>
        <dbReference type="Proteomes" id="UP000694405"/>
    </source>
</evidence>
<feature type="region of interest" description="Disordered" evidence="8">
    <location>
        <begin position="942"/>
        <end position="972"/>
    </location>
</feature>
<feature type="compositionally biased region" description="Low complexity" evidence="8">
    <location>
        <begin position="1304"/>
        <end position="1318"/>
    </location>
</feature>
<dbReference type="InterPro" id="IPR029021">
    <property type="entry name" value="Prot-tyrosine_phosphatase-like"/>
</dbReference>
<dbReference type="SUPFAM" id="SSF52799">
    <property type="entry name" value="(Phosphotyrosine protein) phosphatases II"/>
    <property type="match status" value="1"/>
</dbReference>
<feature type="compositionally biased region" description="Low complexity" evidence="8">
    <location>
        <begin position="511"/>
        <end position="527"/>
    </location>
</feature>
<dbReference type="InterPro" id="IPR011993">
    <property type="entry name" value="PH-like_dom_sf"/>
</dbReference>
<reference evidence="9" key="2">
    <citation type="submission" date="2025-08" db="UniProtKB">
        <authorList>
            <consortium name="Ensembl"/>
        </authorList>
    </citation>
    <scope>IDENTIFICATION</scope>
</reference>
<feature type="region of interest" description="Disordered" evidence="8">
    <location>
        <begin position="987"/>
        <end position="1131"/>
    </location>
</feature>
<comment type="similarity">
    <text evidence="2">Belongs to the PTEN phosphatase protein family.</text>
</comment>
<dbReference type="FunFam" id="3.30.505.10:FF:000002">
    <property type="entry name" value="Tensin 1"/>
    <property type="match status" value="1"/>
</dbReference>
<dbReference type="FunFam" id="2.30.29.30:FF:000039">
    <property type="entry name" value="Tensin 1"/>
    <property type="match status" value="1"/>
</dbReference>
<feature type="compositionally biased region" description="Polar residues" evidence="8">
    <location>
        <begin position="1005"/>
        <end position="1049"/>
    </location>
</feature>
<keyword evidence="7" id="KW-0727">SH2 domain</keyword>
<evidence type="ECO:0000256" key="4">
    <source>
        <dbReference type="ARBA" id="ARBA00022801"/>
    </source>
</evidence>
<reference evidence="9" key="3">
    <citation type="submission" date="2025-09" db="UniProtKB">
        <authorList>
            <consortium name="Ensembl"/>
        </authorList>
    </citation>
    <scope>IDENTIFICATION</scope>
</reference>
<feature type="region of interest" description="Disordered" evidence="8">
    <location>
        <begin position="892"/>
        <end position="912"/>
    </location>
</feature>
<dbReference type="PANTHER" id="PTHR45734">
    <property type="entry name" value="TENSIN"/>
    <property type="match status" value="1"/>
</dbReference>
<dbReference type="InterPro" id="IPR051484">
    <property type="entry name" value="Tensin_PTEN_phosphatase"/>
</dbReference>
<feature type="compositionally biased region" description="Polar residues" evidence="8">
    <location>
        <begin position="1288"/>
        <end position="1303"/>
    </location>
</feature>
<dbReference type="InterPro" id="IPR013625">
    <property type="entry name" value="PTB"/>
</dbReference>
<feature type="compositionally biased region" description="Polar residues" evidence="8">
    <location>
        <begin position="1253"/>
        <end position="1263"/>
    </location>
</feature>
<dbReference type="CDD" id="cd09927">
    <property type="entry name" value="SH2_Tensin_like"/>
    <property type="match status" value="1"/>
</dbReference>
<keyword evidence="5" id="KW-0904">Protein phosphatase</keyword>
<sequence length="1625" mass="174857">MSLTAAVESSCELDLVYITERIIAVSYPSTAEEQSFCSNLREVAHMLKSKHGDNYVLWRGAESIVDVTPVCSPAQVLDFGWPDLHTPALEKICSICKAMDTWLNAVPHNAVVLHNKGNRGRLGVVVAAYMHYSNISASANQALDRFAMKRFYEDKIVPVGQPSQKRYIHYFSGLLSGSIKMNNKPLFLHHVIMHGIPNFESKGGCRPFLKIYQAMQPVYTSGIYNVQGDSQTGICITIEPGLLLKGDILLKCYHKKFRSPTRDVIFRVQFHTCAVHDLDVVFGKEDLDEAFRDDRFPEYGKVEFVFSYGPEKIQGMEHLENGPSVSVDYNTSDPLIRWDSYENFNVQREESAEEVGHTQGPLDGSLYAKVKKKDSLHGSTGAVNAARLLLSAAPNHVEHTLSVSSDSGNSTASTKTDRTDEPGVPAAPGSQAVLSPEEKRELDRLLVGFGLESAPPMHNHVPGPVPVRLPTMPGRHVVPAQVHVNGNAAALVADRETDILDDELPNQDGHSVGSLGTLSSLDGTTTTSEAGYQEAPRVGSLSSLPNGPTSCNGAEKLLKDGLYDGELLSNGGYSYNNQNALMASAQEHLAGYPQRPQVSHTLGWHQPHPLPGSQPYLYSYDPPGTYRSRSFPAVDAVKYDTTPVLPQAPARSTSSREAVQRGLNSWQQQGGSRPPSRLQEGGMESHSPSVSSCSPQPSPLQLVPPHSHSMPEFPRAPSRREIEQSIEALDVLMLDLAPAVHKSQSVPAASRQDKPAGPLRSSHLAQPGAGLDYRVHEYRETYSPYNYQPAPMPELRSYSHAPAGSPMGIHPLSTSYSPVGSQQLLVSSPPSPTVPAQTQMPLKAPESYEDLSRSGEEPLNLEGLVAHRVAGVQSQEKPPEESVVPACKQTPSDIHYEKSSPEPSSPRSPTVLSPEVVSTIAANPGGRPKEPHLHSYKEAFEEIEGASPTSPPSSGVRSPPGLAKTPLSALGLKPHNPAEILLHPVGGERRAQRIPPRSYVESVARTATTGRGGSLPTTQPVGTEVPTRNGTFNNSFTAPSPVSTSTGSRSPGYPSDGSPHGTVTPPHASVEPVYRSPVSSQMPSAHSSYQNSSPSSFAMVQGGGPGSSYSSPDYPDSRAALQPDPQAHPQPQVNVVGVHVLPGSPRSLHRTVATNTPPSPGFGRRAINPGMSGAPGSPGLGRHAVAAHGNLVASPGSPSLVRHQTAAVPPGSPLYGYPSPDERRPTLSRQSSSSGYQPPSTPSFPVSPAYYPGTSTPHSSSPDSAAYHQGSPTPQPALPEKRRMSAGDRSNSLPNYATVNGKASSPLSSGMSSPSGGSAVTFHTLPDFSKFSMPDISPETRANVKFVQDTSKYWYKPEISREQAIALLKDREPGAFIIRDSHSFRGAYGLAMKVASPPPTVMQQNKKDITNELVRHFLIETSPRGVKLKGCPNEPNFGCLSALVYQHSIMPLALPCKLVIPDRDPMEEKKDTTSATNSSTDLLKQGAACNVLFINSVEMESLTGPQAIAKAVAETLVADPTPTATIVHFKVSAQGITLTDNQRKLFFRRHYPLNTVTFCNLDPQERKWTKTDGSGPAKLFGFVARKQGSTTDNICHLFAELDPDQPAAAIVNFVSRVMLGSSQKR</sequence>
<feature type="compositionally biased region" description="Polar residues" evidence="8">
    <location>
        <begin position="401"/>
        <end position="414"/>
    </location>
</feature>
<dbReference type="InterPro" id="IPR035012">
    <property type="entry name" value="Tensin-like_SH2"/>
</dbReference>
<feature type="compositionally biased region" description="Low complexity" evidence="8">
    <location>
        <begin position="685"/>
        <end position="708"/>
    </location>
</feature>
<dbReference type="InterPro" id="IPR033929">
    <property type="entry name" value="Tensin_PTB"/>
</dbReference>
<dbReference type="InterPro" id="IPR003595">
    <property type="entry name" value="Tyr_Pase_cat"/>
</dbReference>
<dbReference type="CDD" id="cd01213">
    <property type="entry name" value="PTB_tensin"/>
    <property type="match status" value="1"/>
</dbReference>
<dbReference type="Pfam" id="PF10409">
    <property type="entry name" value="PTEN_C2"/>
    <property type="match status" value="1"/>
</dbReference>
<dbReference type="Gene3D" id="2.60.40.1110">
    <property type="match status" value="1"/>
</dbReference>
<dbReference type="Gene3D" id="2.30.29.30">
    <property type="entry name" value="Pleckstrin-homology domain (PH domain)/Phosphotyrosine-binding domain (PTB)"/>
    <property type="match status" value="1"/>
</dbReference>
<comment type="subcellular location">
    <subcellularLocation>
        <location evidence="1">Cell junction</location>
        <location evidence="1">Focal adhesion</location>
    </subcellularLocation>
</comment>
<feature type="region of interest" description="Disordered" evidence="8">
    <location>
        <begin position="501"/>
        <end position="527"/>
    </location>
</feature>
<dbReference type="PROSITE" id="PS50001">
    <property type="entry name" value="SH2"/>
    <property type="match status" value="1"/>
</dbReference>
<proteinExistence type="inferred from homology"/>
<feature type="region of interest" description="Disordered" evidence="8">
    <location>
        <begin position="644"/>
        <end position="719"/>
    </location>
</feature>
<dbReference type="InterPro" id="IPR035892">
    <property type="entry name" value="C2_domain_sf"/>
</dbReference>
<dbReference type="GO" id="GO:0010761">
    <property type="term" value="P:fibroblast migration"/>
    <property type="evidence" value="ECO:0007669"/>
    <property type="project" value="TreeGrafter"/>
</dbReference>
<dbReference type="PANTHER" id="PTHR45734:SF3">
    <property type="entry name" value="TENSIN-1"/>
    <property type="match status" value="1"/>
</dbReference>
<evidence type="ECO:0000256" key="8">
    <source>
        <dbReference type="SAM" id="MobiDB-lite"/>
    </source>
</evidence>
<keyword evidence="10" id="KW-1185">Reference proteome</keyword>
<dbReference type="Pfam" id="PF00017">
    <property type="entry name" value="SH2"/>
    <property type="match status" value="1"/>
</dbReference>
<dbReference type="InterPro" id="IPR036860">
    <property type="entry name" value="SH2_dom_sf"/>
</dbReference>
<dbReference type="InterPro" id="IPR014020">
    <property type="entry name" value="Tensin_C2-dom"/>
</dbReference>
<dbReference type="PROSITE" id="PS51182">
    <property type="entry name" value="C2_TENSIN"/>
    <property type="match status" value="1"/>
</dbReference>
<dbReference type="Gene3D" id="3.90.190.10">
    <property type="entry name" value="Protein tyrosine phosphatase superfamily"/>
    <property type="match status" value="1"/>
</dbReference>
<dbReference type="Proteomes" id="UP000694405">
    <property type="component" value="Chromosome 4"/>
</dbReference>
<dbReference type="SMART" id="SM00404">
    <property type="entry name" value="PTPc_motif"/>
    <property type="match status" value="1"/>
</dbReference>
<accession>A0A8V5FRL1</accession>
<evidence type="ECO:0000256" key="1">
    <source>
        <dbReference type="ARBA" id="ARBA00004246"/>
    </source>
</evidence>
<feature type="compositionally biased region" description="Polar residues" evidence="8">
    <location>
        <begin position="650"/>
        <end position="671"/>
    </location>
</feature>
<evidence type="ECO:0000313" key="9">
    <source>
        <dbReference type="Ensembl" id="ENSMUNP00000022793.1"/>
    </source>
</evidence>
<dbReference type="SMART" id="SM00462">
    <property type="entry name" value="PTB"/>
    <property type="match status" value="1"/>
</dbReference>
<keyword evidence="4" id="KW-0378">Hydrolase</keyword>
<dbReference type="SMART" id="SM00252">
    <property type="entry name" value="SH2"/>
    <property type="match status" value="1"/>
</dbReference>
<dbReference type="Gene3D" id="3.30.505.10">
    <property type="entry name" value="SH2 domain"/>
    <property type="match status" value="1"/>
</dbReference>
<feature type="region of interest" description="Disordered" evidence="8">
    <location>
        <begin position="399"/>
        <end position="436"/>
    </location>
</feature>
<feature type="compositionally biased region" description="Polar residues" evidence="8">
    <location>
        <begin position="1077"/>
        <end position="1098"/>
    </location>
</feature>
<reference evidence="9" key="1">
    <citation type="submission" date="2020-03" db="EMBL/GenBank/DDBJ databases">
        <title>Melopsittacus undulatus (budgerigar) genome, bMelUnd1, maternal haplotype with Z.</title>
        <authorList>
            <person name="Gedman G."/>
            <person name="Mountcastle J."/>
            <person name="Haase B."/>
            <person name="Formenti G."/>
            <person name="Wright T."/>
            <person name="Apodaca J."/>
            <person name="Pelan S."/>
            <person name="Chow W."/>
            <person name="Rhie A."/>
            <person name="Howe K."/>
            <person name="Fedrigo O."/>
            <person name="Jarvis E.D."/>
        </authorList>
    </citation>
    <scope>NUCLEOTIDE SEQUENCE [LARGE SCALE GENOMIC DNA]</scope>
</reference>
<protein>
    <submittedName>
        <fullName evidence="9">Uncharacterized protein</fullName>
    </submittedName>
</protein>
<dbReference type="SUPFAM" id="SSF55550">
    <property type="entry name" value="SH2 domain"/>
    <property type="match status" value="1"/>
</dbReference>
<dbReference type="InterPro" id="IPR006020">
    <property type="entry name" value="PTB/PI_dom"/>
</dbReference>
<dbReference type="GO" id="GO:0004721">
    <property type="term" value="F:phosphoprotein phosphatase activity"/>
    <property type="evidence" value="ECO:0007669"/>
    <property type="project" value="UniProtKB-KW"/>
</dbReference>
<evidence type="ECO:0000256" key="7">
    <source>
        <dbReference type="ARBA" id="ARBA00022999"/>
    </source>
</evidence>
<dbReference type="Ensembl" id="ENSMUNT00000035756.1">
    <property type="protein sequence ID" value="ENSMUNP00000022793.1"/>
    <property type="gene ID" value="ENSMUNG00000012954.2"/>
</dbReference>
<keyword evidence="3" id="KW-0597">Phosphoprotein</keyword>
<evidence type="ECO:0000256" key="5">
    <source>
        <dbReference type="ARBA" id="ARBA00022912"/>
    </source>
</evidence>
<dbReference type="GO" id="GO:0005925">
    <property type="term" value="C:focal adhesion"/>
    <property type="evidence" value="ECO:0007669"/>
    <property type="project" value="UniProtKB-SubCell"/>
</dbReference>
<dbReference type="Pfam" id="PF08416">
    <property type="entry name" value="PTB"/>
    <property type="match status" value="1"/>
</dbReference>
<feature type="compositionally biased region" description="Polar residues" evidence="8">
    <location>
        <begin position="1227"/>
        <end position="1238"/>
    </location>
</feature>
<name>A0A8V5FRL1_MELUD</name>